<protein>
    <submittedName>
        <fullName evidence="1">Uncharacterized protein</fullName>
    </submittedName>
</protein>
<dbReference type="Proteomes" id="UP000515679">
    <property type="component" value="Chromosome"/>
</dbReference>
<reference evidence="1 2" key="1">
    <citation type="submission" date="2019-07" db="EMBL/GenBank/DDBJ databases">
        <authorList>
            <person name="Kim J.K."/>
            <person name="Cheong H.-M."/>
            <person name="Choi Y."/>
            <person name="Hwang K.J."/>
            <person name="Lee S."/>
            <person name="Choi C."/>
        </authorList>
    </citation>
    <scope>NUCLEOTIDE SEQUENCE [LARGE SCALE GENOMIC DNA]</scope>
    <source>
        <strain evidence="1 2">KS 22</strain>
    </source>
</reference>
<gene>
    <name evidence="1" type="ORF">FPL14_07810</name>
</gene>
<evidence type="ECO:0000313" key="1">
    <source>
        <dbReference type="EMBL" id="QMV41110.1"/>
    </source>
</evidence>
<dbReference type="KEGG" id="cchl:FPL14_07810"/>
<evidence type="ECO:0000313" key="2">
    <source>
        <dbReference type="Proteomes" id="UP000515679"/>
    </source>
</evidence>
<dbReference type="AlphaFoldDB" id="A0A7G5BVX6"/>
<keyword evidence="2" id="KW-1185">Reference proteome</keyword>
<dbReference type="RefSeq" id="WP_182302471.1">
    <property type="nucleotide sequence ID" value="NZ_CP041969.1"/>
</dbReference>
<name>A0A7G5BVX6_9BACL</name>
<accession>A0A7G5BVX6</accession>
<dbReference type="EMBL" id="CP041969">
    <property type="protein sequence ID" value="QMV41110.1"/>
    <property type="molecule type" value="Genomic_DNA"/>
</dbReference>
<sequence length="265" mass="28795">MTRAERTFVTRCSLVVRPIDIWTGVTPSNSSIRVSLLETDRKPIRTSDGSYAFLDIIGTTCTLVITSSTYLEHLREIKLPEAGAEPPILTVSLLPNGAYSPPPAATGLVAAICGDSGLPLANAQISAYIDDDMAVRGRLVEDVADGDNHCIRISPGNSKLMPGDSFVMRDRDGTATEWNVLVDRLSDPSMVSLERPFTRKWSRGTRMLPAVRTRTDNNGLVVLPFRGLLPTVCPVTVDIESGTRKWTAAWMAEGGKVIALPTVRM</sequence>
<organism evidence="1 2">
    <name type="scientific">Cohnella cholangitidis</name>
    <dbReference type="NCBI Taxonomy" id="2598458"/>
    <lineage>
        <taxon>Bacteria</taxon>
        <taxon>Bacillati</taxon>
        <taxon>Bacillota</taxon>
        <taxon>Bacilli</taxon>
        <taxon>Bacillales</taxon>
        <taxon>Paenibacillaceae</taxon>
        <taxon>Cohnella</taxon>
    </lineage>
</organism>
<proteinExistence type="predicted"/>